<protein>
    <recommendedName>
        <fullName evidence="3">Cytochrome C biogenesis protein transmembrane domain-containing protein</fullName>
    </recommendedName>
</protein>
<keyword evidence="1" id="KW-0812">Transmembrane</keyword>
<evidence type="ECO:0000313" key="2">
    <source>
        <dbReference type="EMBL" id="MPN41098.1"/>
    </source>
</evidence>
<gene>
    <name evidence="2" type="ORF">SDC9_188639</name>
</gene>
<comment type="caution">
    <text evidence="2">The sequence shown here is derived from an EMBL/GenBank/DDBJ whole genome shotgun (WGS) entry which is preliminary data.</text>
</comment>
<name>A0A645HPX3_9ZZZZ</name>
<sequence>MLLLYSIGHCILIVIAGTSVGFIETLQSSPRYFKVGNILKICFGILVIFIGLYLLYLGM</sequence>
<proteinExistence type="predicted"/>
<feature type="transmembrane region" description="Helical" evidence="1">
    <location>
        <begin position="38"/>
        <end position="56"/>
    </location>
</feature>
<evidence type="ECO:0008006" key="3">
    <source>
        <dbReference type="Google" id="ProtNLM"/>
    </source>
</evidence>
<evidence type="ECO:0000256" key="1">
    <source>
        <dbReference type="SAM" id="Phobius"/>
    </source>
</evidence>
<organism evidence="2">
    <name type="scientific">bioreactor metagenome</name>
    <dbReference type="NCBI Taxonomy" id="1076179"/>
    <lineage>
        <taxon>unclassified sequences</taxon>
        <taxon>metagenomes</taxon>
        <taxon>ecological metagenomes</taxon>
    </lineage>
</organism>
<dbReference type="EMBL" id="VSSQ01097928">
    <property type="protein sequence ID" value="MPN41098.1"/>
    <property type="molecule type" value="Genomic_DNA"/>
</dbReference>
<feature type="transmembrane region" description="Helical" evidence="1">
    <location>
        <begin position="6"/>
        <end position="26"/>
    </location>
</feature>
<keyword evidence="1" id="KW-1133">Transmembrane helix</keyword>
<keyword evidence="1" id="KW-0472">Membrane</keyword>
<accession>A0A645HPX3</accession>
<dbReference type="AlphaFoldDB" id="A0A645HPX3"/>
<reference evidence="2" key="1">
    <citation type="submission" date="2019-08" db="EMBL/GenBank/DDBJ databases">
        <authorList>
            <person name="Kucharzyk K."/>
            <person name="Murdoch R.W."/>
            <person name="Higgins S."/>
            <person name="Loffler F."/>
        </authorList>
    </citation>
    <scope>NUCLEOTIDE SEQUENCE</scope>
</reference>